<keyword evidence="2" id="KW-1185">Reference proteome</keyword>
<evidence type="ECO:0000313" key="2">
    <source>
        <dbReference type="Proteomes" id="UP001157006"/>
    </source>
</evidence>
<reference evidence="1 2" key="1">
    <citation type="submission" date="2023-01" db="EMBL/GenBank/DDBJ databases">
        <authorList>
            <person name="Kreplak J."/>
        </authorList>
    </citation>
    <scope>NUCLEOTIDE SEQUENCE [LARGE SCALE GENOMIC DNA]</scope>
</reference>
<dbReference type="EMBL" id="OX451736">
    <property type="protein sequence ID" value="CAI8590066.1"/>
    <property type="molecule type" value="Genomic_DNA"/>
</dbReference>
<proteinExistence type="predicted"/>
<name>A0AAV0YV25_VICFA</name>
<organism evidence="1 2">
    <name type="scientific">Vicia faba</name>
    <name type="common">Broad bean</name>
    <name type="synonym">Faba vulgaris</name>
    <dbReference type="NCBI Taxonomy" id="3906"/>
    <lineage>
        <taxon>Eukaryota</taxon>
        <taxon>Viridiplantae</taxon>
        <taxon>Streptophyta</taxon>
        <taxon>Embryophyta</taxon>
        <taxon>Tracheophyta</taxon>
        <taxon>Spermatophyta</taxon>
        <taxon>Magnoliopsida</taxon>
        <taxon>eudicotyledons</taxon>
        <taxon>Gunneridae</taxon>
        <taxon>Pentapetalae</taxon>
        <taxon>rosids</taxon>
        <taxon>fabids</taxon>
        <taxon>Fabales</taxon>
        <taxon>Fabaceae</taxon>
        <taxon>Papilionoideae</taxon>
        <taxon>50 kb inversion clade</taxon>
        <taxon>NPAAA clade</taxon>
        <taxon>Hologalegina</taxon>
        <taxon>IRL clade</taxon>
        <taxon>Fabeae</taxon>
        <taxon>Vicia</taxon>
    </lineage>
</organism>
<dbReference type="AlphaFoldDB" id="A0AAV0YV25"/>
<evidence type="ECO:0000313" key="1">
    <source>
        <dbReference type="EMBL" id="CAI8590066.1"/>
    </source>
</evidence>
<dbReference type="Proteomes" id="UP001157006">
    <property type="component" value="Chromosome 1L"/>
</dbReference>
<accession>A0AAV0YV25</accession>
<protein>
    <submittedName>
        <fullName evidence="1">Uncharacterized protein</fullName>
    </submittedName>
</protein>
<sequence>MAVTTFQVGKRITYSEEGFSGFDEVGQYDARLILFGIGTGLWSRVVLAQVMARIMQGWIFVVLWTILSKDFLCLEYVLEVCGQFSRAAGQSGGLNLWATTLACMELLQEPFFWELFWT</sequence>
<gene>
    <name evidence="1" type="ORF">VFH_I423680</name>
</gene>